<organism evidence="3 4">
    <name type="scientific">Mytilus coruscus</name>
    <name type="common">Sea mussel</name>
    <dbReference type="NCBI Taxonomy" id="42192"/>
    <lineage>
        <taxon>Eukaryota</taxon>
        <taxon>Metazoa</taxon>
        <taxon>Spiralia</taxon>
        <taxon>Lophotrochozoa</taxon>
        <taxon>Mollusca</taxon>
        <taxon>Bivalvia</taxon>
        <taxon>Autobranchia</taxon>
        <taxon>Pteriomorphia</taxon>
        <taxon>Mytilida</taxon>
        <taxon>Mytiloidea</taxon>
        <taxon>Mytilidae</taxon>
        <taxon>Mytilinae</taxon>
        <taxon>Mytilus</taxon>
    </lineage>
</organism>
<keyword evidence="1" id="KW-0732">Signal</keyword>
<dbReference type="Pfam" id="PF09458">
    <property type="entry name" value="H_lectin"/>
    <property type="match status" value="1"/>
</dbReference>
<sequence length="166" mass="18845">MKLVFIFITVCILSAVGDRLEFGSSPSSFNDMKKEAEAQKSEVAKLKSKGEMEIEFQALKSEVSMLKTQVQHHYGHRLGCKSGTAQLGYSGKRNKSRVQYIPFHGTFHRTPALVVGMTSLDTYRKKNVRIRTTVQHLTRYGFVLKITSWGNSITYNVVYTWMACPK</sequence>
<proteinExistence type="predicted"/>
<evidence type="ECO:0000256" key="1">
    <source>
        <dbReference type="SAM" id="SignalP"/>
    </source>
</evidence>
<dbReference type="GO" id="GO:0030246">
    <property type="term" value="F:carbohydrate binding"/>
    <property type="evidence" value="ECO:0007669"/>
    <property type="project" value="InterPro"/>
</dbReference>
<dbReference type="SUPFAM" id="SSF141086">
    <property type="entry name" value="Agglutinin HPA-like"/>
    <property type="match status" value="1"/>
</dbReference>
<feature type="signal peptide" evidence="1">
    <location>
        <begin position="1"/>
        <end position="17"/>
    </location>
</feature>
<dbReference type="Proteomes" id="UP000507470">
    <property type="component" value="Unassembled WGS sequence"/>
</dbReference>
<protein>
    <recommendedName>
        <fullName evidence="2">H-type lectin domain-containing protein</fullName>
    </recommendedName>
</protein>
<evidence type="ECO:0000259" key="2">
    <source>
        <dbReference type="Pfam" id="PF09458"/>
    </source>
</evidence>
<feature type="chain" id="PRO_5026757592" description="H-type lectin domain-containing protein" evidence="1">
    <location>
        <begin position="18"/>
        <end position="166"/>
    </location>
</feature>
<dbReference type="GO" id="GO:0007155">
    <property type="term" value="P:cell adhesion"/>
    <property type="evidence" value="ECO:0007669"/>
    <property type="project" value="InterPro"/>
</dbReference>
<reference evidence="3 4" key="1">
    <citation type="submission" date="2020-06" db="EMBL/GenBank/DDBJ databases">
        <authorList>
            <person name="Li R."/>
            <person name="Bekaert M."/>
        </authorList>
    </citation>
    <scope>NUCLEOTIDE SEQUENCE [LARGE SCALE GENOMIC DNA]</scope>
    <source>
        <strain evidence="4">wild</strain>
    </source>
</reference>
<accession>A0A6J8BX95</accession>
<name>A0A6J8BX95_MYTCO</name>
<evidence type="ECO:0000313" key="3">
    <source>
        <dbReference type="EMBL" id="CAC5388623.1"/>
    </source>
</evidence>
<gene>
    <name evidence="3" type="ORF">MCOR_23875</name>
</gene>
<keyword evidence="4" id="KW-1185">Reference proteome</keyword>
<dbReference type="Gene3D" id="2.60.40.2080">
    <property type="match status" value="1"/>
</dbReference>
<dbReference type="EMBL" id="CACVKT020004198">
    <property type="protein sequence ID" value="CAC5388623.1"/>
    <property type="molecule type" value="Genomic_DNA"/>
</dbReference>
<dbReference type="InterPro" id="IPR037221">
    <property type="entry name" value="H-type_lectin_dom_sf"/>
</dbReference>
<feature type="domain" description="H-type lectin" evidence="2">
    <location>
        <begin position="99"/>
        <end position="163"/>
    </location>
</feature>
<dbReference type="AlphaFoldDB" id="A0A6J8BX95"/>
<dbReference type="OrthoDB" id="6090851at2759"/>
<evidence type="ECO:0000313" key="4">
    <source>
        <dbReference type="Proteomes" id="UP000507470"/>
    </source>
</evidence>
<dbReference type="InterPro" id="IPR019019">
    <property type="entry name" value="H-type_lectin_domain"/>
</dbReference>